<dbReference type="SUPFAM" id="SSF51604">
    <property type="entry name" value="Enolase C-terminal domain-like"/>
    <property type="match status" value="1"/>
</dbReference>
<evidence type="ECO:0000313" key="3">
    <source>
        <dbReference type="EMBL" id="SVB09069.1"/>
    </source>
</evidence>
<dbReference type="PANTHER" id="PTHR48080">
    <property type="entry name" value="D-GALACTONATE DEHYDRATASE-RELATED"/>
    <property type="match status" value="1"/>
</dbReference>
<dbReference type="InterPro" id="IPR013341">
    <property type="entry name" value="Mandelate_racemase_N_dom"/>
</dbReference>
<protein>
    <recommendedName>
        <fullName evidence="2">Mandelate racemase/muconate lactonizing enzyme N-terminal domain-containing protein</fullName>
    </recommendedName>
</protein>
<reference evidence="3" key="1">
    <citation type="submission" date="2018-05" db="EMBL/GenBank/DDBJ databases">
        <authorList>
            <person name="Lanie J.A."/>
            <person name="Ng W.-L."/>
            <person name="Kazmierczak K.M."/>
            <person name="Andrzejewski T.M."/>
            <person name="Davidsen T.M."/>
            <person name="Wayne K.J."/>
            <person name="Tettelin H."/>
            <person name="Glass J.I."/>
            <person name="Rusch D."/>
            <person name="Podicherti R."/>
            <person name="Tsui H.-C.T."/>
            <person name="Winkler M.E."/>
        </authorList>
    </citation>
    <scope>NUCLEOTIDE SEQUENCE</scope>
</reference>
<dbReference type="PANTHER" id="PTHR48080:SF2">
    <property type="entry name" value="D-GALACTONATE DEHYDRATASE"/>
    <property type="match status" value="1"/>
</dbReference>
<name>A0A382B5V3_9ZZZZ</name>
<dbReference type="Gene3D" id="3.30.390.10">
    <property type="entry name" value="Enolase-like, N-terminal domain"/>
    <property type="match status" value="1"/>
</dbReference>
<organism evidence="3">
    <name type="scientific">marine metagenome</name>
    <dbReference type="NCBI Taxonomy" id="408172"/>
    <lineage>
        <taxon>unclassified sequences</taxon>
        <taxon>metagenomes</taxon>
        <taxon>ecological metagenomes</taxon>
    </lineage>
</organism>
<dbReference type="PROSITE" id="PS00908">
    <property type="entry name" value="MR_MLE_1"/>
    <property type="match status" value="1"/>
</dbReference>
<dbReference type="GO" id="GO:0009063">
    <property type="term" value="P:amino acid catabolic process"/>
    <property type="evidence" value="ECO:0007669"/>
    <property type="project" value="InterPro"/>
</dbReference>
<keyword evidence="1" id="KW-0456">Lyase</keyword>
<dbReference type="SUPFAM" id="SSF54826">
    <property type="entry name" value="Enolase N-terminal domain-like"/>
    <property type="match status" value="1"/>
</dbReference>
<dbReference type="InterPro" id="IPR029017">
    <property type="entry name" value="Enolase-like_N"/>
</dbReference>
<dbReference type="AlphaFoldDB" id="A0A382B5V3"/>
<dbReference type="Pfam" id="PF02746">
    <property type="entry name" value="MR_MLE_N"/>
    <property type="match status" value="1"/>
</dbReference>
<evidence type="ECO:0000256" key="1">
    <source>
        <dbReference type="ARBA" id="ARBA00023239"/>
    </source>
</evidence>
<accession>A0A382B5V3</accession>
<gene>
    <name evidence="3" type="ORF">METZ01_LOCUS161923</name>
</gene>
<proteinExistence type="predicted"/>
<dbReference type="InterPro" id="IPR034593">
    <property type="entry name" value="DgoD-like"/>
</dbReference>
<dbReference type="GO" id="GO:0016829">
    <property type="term" value="F:lyase activity"/>
    <property type="evidence" value="ECO:0007669"/>
    <property type="project" value="UniProtKB-KW"/>
</dbReference>
<evidence type="ECO:0000259" key="2">
    <source>
        <dbReference type="Pfam" id="PF02746"/>
    </source>
</evidence>
<dbReference type="InterPro" id="IPR018110">
    <property type="entry name" value="Mandel_Rmase/mucon_lact_enz_CS"/>
</dbReference>
<sequence>MKLEAYQTLHCDAGWRRFSFLKLTAEDGTTGISEYNECYGSQGLTGVIEGMLEWAVGKNPMAHEKLTAELYARSRQVHGGMVQQAIASIENALVDLKARRLGIPVFELLGGAVRNRLRLYWSHCGSYRLPRTASMIGRQPLQNLGDLAALGNEVREQGFGALKTNIFLFDNEPRMLVATFLPSKIFQKSMTVQKKGCRQ</sequence>
<dbReference type="EMBL" id="UINC01028307">
    <property type="protein sequence ID" value="SVB09069.1"/>
    <property type="molecule type" value="Genomic_DNA"/>
</dbReference>
<dbReference type="InterPro" id="IPR036849">
    <property type="entry name" value="Enolase-like_C_sf"/>
</dbReference>
<feature type="domain" description="Mandelate racemase/muconate lactonizing enzyme N-terminal" evidence="2">
    <location>
        <begin position="17"/>
        <end position="110"/>
    </location>
</feature>
<dbReference type="Gene3D" id="3.20.20.120">
    <property type="entry name" value="Enolase-like C-terminal domain"/>
    <property type="match status" value="1"/>
</dbReference>